<organism evidence="2 3">
    <name type="scientific">Fonsecaea multimorphosa CBS 102226</name>
    <dbReference type="NCBI Taxonomy" id="1442371"/>
    <lineage>
        <taxon>Eukaryota</taxon>
        <taxon>Fungi</taxon>
        <taxon>Dikarya</taxon>
        <taxon>Ascomycota</taxon>
        <taxon>Pezizomycotina</taxon>
        <taxon>Eurotiomycetes</taxon>
        <taxon>Chaetothyriomycetidae</taxon>
        <taxon>Chaetothyriales</taxon>
        <taxon>Herpotrichiellaceae</taxon>
        <taxon>Fonsecaea</taxon>
    </lineage>
</organism>
<gene>
    <name evidence="2" type="ORF">Z520_06149</name>
</gene>
<accession>A0A0D2K4H0</accession>
<evidence type="ECO:0000313" key="3">
    <source>
        <dbReference type="Proteomes" id="UP000053411"/>
    </source>
</evidence>
<dbReference type="VEuPathDB" id="FungiDB:Z520_06149"/>
<dbReference type="GeneID" id="27711895"/>
<feature type="region of interest" description="Disordered" evidence="1">
    <location>
        <begin position="215"/>
        <end position="238"/>
    </location>
</feature>
<name>A0A0D2K4H0_9EURO</name>
<evidence type="ECO:0000313" key="2">
    <source>
        <dbReference type="EMBL" id="KIX98069.1"/>
    </source>
</evidence>
<evidence type="ECO:0000256" key="1">
    <source>
        <dbReference type="SAM" id="MobiDB-lite"/>
    </source>
</evidence>
<feature type="compositionally biased region" description="Polar residues" evidence="1">
    <location>
        <begin position="221"/>
        <end position="238"/>
    </location>
</feature>
<reference evidence="2 3" key="1">
    <citation type="submission" date="2015-01" db="EMBL/GenBank/DDBJ databases">
        <title>The Genome Sequence of Fonsecaea multimorphosa CBS 102226.</title>
        <authorList>
            <consortium name="The Broad Institute Genomics Platform"/>
            <person name="Cuomo C."/>
            <person name="de Hoog S."/>
            <person name="Gorbushina A."/>
            <person name="Stielow B."/>
            <person name="Teixiera M."/>
            <person name="Abouelleil A."/>
            <person name="Chapman S.B."/>
            <person name="Priest M."/>
            <person name="Young S.K."/>
            <person name="Wortman J."/>
            <person name="Nusbaum C."/>
            <person name="Birren B."/>
        </authorList>
    </citation>
    <scope>NUCLEOTIDE SEQUENCE [LARGE SCALE GENOMIC DNA]</scope>
    <source>
        <strain evidence="2 3">CBS 102226</strain>
    </source>
</reference>
<dbReference type="AlphaFoldDB" id="A0A0D2K4H0"/>
<dbReference type="OrthoDB" id="539358at2759"/>
<sequence length="280" mass="30600">MASYAGIFDLPLDMFNDLMSDLDYESILAFRQTSRLAAALVPLNHIIQLRQSIRASLLAEERADYQRRQVAYANQRRWATAFPQSVQAGLQPQAHGAANTAAPNSSVNNIHRNRIMRAERLNCYACLKHLPRECFVEGQVTGRRSLGHNDAGRRFCKVCGVNKGIWDKGTVIQDGRCTLVLCRTCNALDRVEAGSKREGVCSTCKSAAQEDSLKNELQGVGESSTSQPTTKQPASTQPSSRATRCLRCWATNHTEVPAGSTGSRLCPSCEAAVGLAKMAL</sequence>
<keyword evidence="3" id="KW-1185">Reference proteome</keyword>
<dbReference type="EMBL" id="KN848072">
    <property type="protein sequence ID" value="KIX98069.1"/>
    <property type="molecule type" value="Genomic_DNA"/>
</dbReference>
<evidence type="ECO:0008006" key="4">
    <source>
        <dbReference type="Google" id="ProtNLM"/>
    </source>
</evidence>
<dbReference type="RefSeq" id="XP_016632192.1">
    <property type="nucleotide sequence ID" value="XM_016776650.1"/>
</dbReference>
<protein>
    <recommendedName>
        <fullName evidence="4">F-box domain-containing protein</fullName>
    </recommendedName>
</protein>
<proteinExistence type="predicted"/>
<dbReference type="Proteomes" id="UP000053411">
    <property type="component" value="Unassembled WGS sequence"/>
</dbReference>